<dbReference type="Pfam" id="PF00856">
    <property type="entry name" value="SET"/>
    <property type="match status" value="1"/>
</dbReference>
<dbReference type="PANTHER" id="PTHR13271:SF137">
    <property type="entry name" value="SET DOMAIN-CONTAINING PROTEIN"/>
    <property type="match status" value="1"/>
</dbReference>
<dbReference type="GO" id="GO:0016279">
    <property type="term" value="F:protein-lysine N-methyltransferase activity"/>
    <property type="evidence" value="ECO:0007669"/>
    <property type="project" value="UniProtKB-ARBA"/>
</dbReference>
<dbReference type="Proteomes" id="UP001201980">
    <property type="component" value="Unassembled WGS sequence"/>
</dbReference>
<keyword evidence="3" id="KW-1185">Reference proteome</keyword>
<gene>
    <name evidence="2" type="ORF">MKZ38_005000</name>
</gene>
<dbReference type="InterPro" id="IPR001214">
    <property type="entry name" value="SET_dom"/>
</dbReference>
<reference evidence="2" key="1">
    <citation type="submission" date="2022-07" db="EMBL/GenBank/DDBJ databases">
        <title>Draft genome sequence of Zalerion maritima ATCC 34329, a (micro)plastics degrading marine fungus.</title>
        <authorList>
            <person name="Paco A."/>
            <person name="Goncalves M.F.M."/>
            <person name="Rocha-Santos T.A.P."/>
            <person name="Alves A."/>
        </authorList>
    </citation>
    <scope>NUCLEOTIDE SEQUENCE</scope>
    <source>
        <strain evidence="2">ATCC 34329</strain>
    </source>
</reference>
<comment type="caution">
    <text evidence="2">The sequence shown here is derived from an EMBL/GenBank/DDBJ whole genome shotgun (WGS) entry which is preliminary data.</text>
</comment>
<accession>A0AAD5RL24</accession>
<dbReference type="SUPFAM" id="SSF82199">
    <property type="entry name" value="SET domain"/>
    <property type="match status" value="1"/>
</dbReference>
<evidence type="ECO:0000313" key="2">
    <source>
        <dbReference type="EMBL" id="KAJ2897090.1"/>
    </source>
</evidence>
<dbReference type="PROSITE" id="PS50280">
    <property type="entry name" value="SET"/>
    <property type="match status" value="1"/>
</dbReference>
<dbReference type="InterPro" id="IPR050600">
    <property type="entry name" value="SETD3_SETD6_MTase"/>
</dbReference>
<evidence type="ECO:0000313" key="3">
    <source>
        <dbReference type="Proteomes" id="UP001201980"/>
    </source>
</evidence>
<dbReference type="EMBL" id="JAKWBI020000296">
    <property type="protein sequence ID" value="KAJ2897090.1"/>
    <property type="molecule type" value="Genomic_DNA"/>
</dbReference>
<name>A0AAD5RL24_9PEZI</name>
<evidence type="ECO:0000259" key="1">
    <source>
        <dbReference type="PROSITE" id="PS50280"/>
    </source>
</evidence>
<organism evidence="2 3">
    <name type="scientific">Zalerion maritima</name>
    <dbReference type="NCBI Taxonomy" id="339359"/>
    <lineage>
        <taxon>Eukaryota</taxon>
        <taxon>Fungi</taxon>
        <taxon>Dikarya</taxon>
        <taxon>Ascomycota</taxon>
        <taxon>Pezizomycotina</taxon>
        <taxon>Sordariomycetes</taxon>
        <taxon>Lulworthiomycetidae</taxon>
        <taxon>Lulworthiales</taxon>
        <taxon>Lulworthiaceae</taxon>
        <taxon>Zalerion</taxon>
    </lineage>
</organism>
<proteinExistence type="predicted"/>
<protein>
    <recommendedName>
        <fullName evidence="1">SET domain-containing protein</fullName>
    </recommendedName>
</protein>
<feature type="domain" description="SET" evidence="1">
    <location>
        <begin position="19"/>
        <end position="225"/>
    </location>
</feature>
<sequence>MSVHKKLTRWAKERGVLYTGIRVQVTDGQGTGIIAARAIEPGEIILTVPAQAVHCLDTVDPIIALTLKHHASIQGILAADVMLGKASKYTSWKAVLPSEESLHTSIPMMWPEALQALLPTAAKSLLYKQQDKVRRDWGGVSSAFPGAERNEYLCHWFLVGTRTFYWETPSTKNLSHDDQLALLPVADMFNHADVGCSVAFSAEEGYDITTKRAYQTGEEVYTSYGEHSNDFLLTEYGFVLQDNRWDEVCLDDIIIPALNAETSGCFKTQVALRLLASKSDVWQEFLTSGDRQGPSQSETDALLAQFLNNFSSRIQETLKQIEELGSGQKAQRDLLTRRWKQIGTIVANCEQKLKP</sequence>
<dbReference type="PANTHER" id="PTHR13271">
    <property type="entry name" value="UNCHARACTERIZED PUTATIVE METHYLTRANSFERASE"/>
    <property type="match status" value="1"/>
</dbReference>
<dbReference type="Gene3D" id="3.90.1410.10">
    <property type="entry name" value="set domain protein methyltransferase, domain 1"/>
    <property type="match status" value="1"/>
</dbReference>
<dbReference type="AlphaFoldDB" id="A0AAD5RL24"/>
<dbReference type="InterPro" id="IPR046341">
    <property type="entry name" value="SET_dom_sf"/>
</dbReference>